<evidence type="ECO:0000256" key="9">
    <source>
        <dbReference type="ARBA" id="ARBA00023136"/>
    </source>
</evidence>
<comment type="caution">
    <text evidence="12">The sequence shown here is derived from an EMBL/GenBank/DDBJ whole genome shotgun (WGS) entry which is preliminary data.</text>
</comment>
<evidence type="ECO:0000256" key="3">
    <source>
        <dbReference type="ARBA" id="ARBA00022475"/>
    </source>
</evidence>
<dbReference type="InterPro" id="IPR003445">
    <property type="entry name" value="Cat_transpt"/>
</dbReference>
<dbReference type="PANTHER" id="PTHR32024">
    <property type="entry name" value="TRK SYSTEM POTASSIUM UPTAKE PROTEIN TRKG-RELATED"/>
    <property type="match status" value="1"/>
</dbReference>
<feature type="transmembrane region" description="Helical" evidence="11">
    <location>
        <begin position="87"/>
        <end position="108"/>
    </location>
</feature>
<feature type="transmembrane region" description="Helical" evidence="11">
    <location>
        <begin position="290"/>
        <end position="310"/>
    </location>
</feature>
<keyword evidence="8 10" id="KW-0406">Ion transport</keyword>
<feature type="transmembrane region" description="Helical" evidence="11">
    <location>
        <begin position="199"/>
        <end position="221"/>
    </location>
</feature>
<sequence length="501" mass="53288">MVDPILHRNLALRSKSSPGIKAILFLVGQVLLATAAMMLFPMVVDVYYGSDDWRAFAASSILTALIGASLIYNSRRALKTGLTLRQAFTLTPLSWFSVAVVSGLPFFFSDYGSVSGNAPNAFFEAVSGITTTGATVISGLDHAPPGLLLWRAVLQWMGGIGIIATAIAILPALGIGGMQLFRTESSDRSEKAMPRVRQIATTIGLVYLGLTVLAAFVYWLAGMPPFEAIAHALTSIATGGYSTSDGSFGTWEANGIQWWAAAFMLSGSIPFVLYVRFFAGETKALWDRQVKTMLAFIAVAASILGLWLVFSGQYGVEAAFRHATFNVVSVVTTTGFASADYASWGNAAVGVFFGLLFVGGCTGSTSGGVKIFRLEVMAVMLKAHFMRLLYPNGVFPRTYGGRLLDDDVVGSVVAFLSVFVLFYSAVTIALMAFGLDFLTSASGAATALSNVGPGLGEIIGPAGNFSSLPDGAKWVMCIGMLLGRLELFTVLILFVPRFWRG</sequence>
<keyword evidence="6 10" id="KW-0630">Potassium</keyword>
<feature type="transmembrane region" description="Helical" evidence="11">
    <location>
        <begin position="256"/>
        <end position="278"/>
    </location>
</feature>
<comment type="similarity">
    <text evidence="10">Belongs to the TrkH potassium transport family.</text>
</comment>
<dbReference type="PIRSF" id="PIRSF006247">
    <property type="entry name" value="TrkH"/>
    <property type="match status" value="1"/>
</dbReference>
<keyword evidence="9 10" id="KW-0472">Membrane</keyword>
<dbReference type="EMBL" id="JAUZQE010000057">
    <property type="protein sequence ID" value="MDR4127142.1"/>
    <property type="molecule type" value="Genomic_DNA"/>
</dbReference>
<proteinExistence type="inferred from homology"/>
<keyword evidence="13" id="KW-1185">Reference proteome</keyword>
<evidence type="ECO:0000256" key="2">
    <source>
        <dbReference type="ARBA" id="ARBA00022448"/>
    </source>
</evidence>
<dbReference type="RefSeq" id="WP_347287680.1">
    <property type="nucleotide sequence ID" value="NZ_JAUZQE010000057.1"/>
</dbReference>
<dbReference type="InterPro" id="IPR004772">
    <property type="entry name" value="TrkH"/>
</dbReference>
<evidence type="ECO:0000256" key="11">
    <source>
        <dbReference type="SAM" id="Phobius"/>
    </source>
</evidence>
<evidence type="ECO:0000256" key="4">
    <source>
        <dbReference type="ARBA" id="ARBA00022538"/>
    </source>
</evidence>
<keyword evidence="10" id="KW-0997">Cell inner membrane</keyword>
<feature type="transmembrane region" description="Helical" evidence="11">
    <location>
        <begin position="410"/>
        <end position="433"/>
    </location>
</feature>
<keyword evidence="3 10" id="KW-1003">Cell membrane</keyword>
<evidence type="ECO:0000256" key="7">
    <source>
        <dbReference type="ARBA" id="ARBA00022989"/>
    </source>
</evidence>
<evidence type="ECO:0000256" key="5">
    <source>
        <dbReference type="ARBA" id="ARBA00022692"/>
    </source>
</evidence>
<evidence type="ECO:0000313" key="12">
    <source>
        <dbReference type="EMBL" id="MDR4127142.1"/>
    </source>
</evidence>
<gene>
    <name evidence="12" type="ORF">Q8947_14280</name>
</gene>
<feature type="transmembrane region" description="Helical" evidence="11">
    <location>
        <begin position="55"/>
        <end position="75"/>
    </location>
</feature>
<keyword evidence="4 10" id="KW-0633">Potassium transport</keyword>
<accession>A0ABU1D9L0</accession>
<name>A0ABU1D9L0_9BURK</name>
<keyword evidence="2 10" id="KW-0813">Transport</keyword>
<feature type="transmembrane region" description="Helical" evidence="11">
    <location>
        <begin position="474"/>
        <end position="495"/>
    </location>
</feature>
<feature type="transmembrane region" description="Helical" evidence="11">
    <location>
        <begin position="341"/>
        <end position="359"/>
    </location>
</feature>
<evidence type="ECO:0000256" key="10">
    <source>
        <dbReference type="PIRNR" id="PIRNR006247"/>
    </source>
</evidence>
<evidence type="ECO:0000313" key="13">
    <source>
        <dbReference type="Proteomes" id="UP001232156"/>
    </source>
</evidence>
<feature type="transmembrane region" description="Helical" evidence="11">
    <location>
        <begin position="153"/>
        <end position="178"/>
    </location>
</feature>
<dbReference type="Pfam" id="PF02386">
    <property type="entry name" value="TrkH"/>
    <property type="match status" value="1"/>
</dbReference>
<dbReference type="Proteomes" id="UP001232156">
    <property type="component" value="Unassembled WGS sequence"/>
</dbReference>
<comment type="function">
    <text evidence="10">Low-affinity potassium transport system. Interacts with Trk system potassium uptake protein TrkA.</text>
</comment>
<evidence type="ECO:0000256" key="6">
    <source>
        <dbReference type="ARBA" id="ARBA00022958"/>
    </source>
</evidence>
<feature type="transmembrane region" description="Helical" evidence="11">
    <location>
        <begin position="22"/>
        <end position="43"/>
    </location>
</feature>
<organism evidence="12 13">
    <name type="scientific">Yanghanlia caeni</name>
    <dbReference type="NCBI Taxonomy" id="3064283"/>
    <lineage>
        <taxon>Bacteria</taxon>
        <taxon>Pseudomonadati</taxon>
        <taxon>Pseudomonadota</taxon>
        <taxon>Betaproteobacteria</taxon>
        <taxon>Burkholderiales</taxon>
        <taxon>Alcaligenaceae</taxon>
        <taxon>Yanghanlia</taxon>
    </lineage>
</organism>
<keyword evidence="5 11" id="KW-0812">Transmembrane</keyword>
<evidence type="ECO:0000256" key="8">
    <source>
        <dbReference type="ARBA" id="ARBA00023065"/>
    </source>
</evidence>
<comment type="subcellular location">
    <subcellularLocation>
        <location evidence="10">Cell inner membrane</location>
        <topology evidence="10">Multi-pass membrane protein</topology>
    </subcellularLocation>
    <subcellularLocation>
        <location evidence="1">Cell membrane</location>
        <topology evidence="1">Multi-pass membrane protein</topology>
    </subcellularLocation>
</comment>
<evidence type="ECO:0000256" key="1">
    <source>
        <dbReference type="ARBA" id="ARBA00004651"/>
    </source>
</evidence>
<dbReference type="PANTHER" id="PTHR32024:SF3">
    <property type="entry name" value="TRK SYSTEM POTASSIUM UPTAKE PROTEIN"/>
    <property type="match status" value="1"/>
</dbReference>
<keyword evidence="7 11" id="KW-1133">Transmembrane helix</keyword>
<reference evidence="12 13" key="1">
    <citation type="submission" date="2023-08" db="EMBL/GenBank/DDBJ databases">
        <title>Alcaligenaceae gen. nov., a novel taxon isolated from the sludge of Yixing Pesticide Factory.</title>
        <authorList>
            <person name="Ruan L."/>
        </authorList>
    </citation>
    <scope>NUCLEOTIDE SEQUENCE [LARGE SCALE GENOMIC DNA]</scope>
    <source>
        <strain evidence="12 13">LG-2</strain>
    </source>
</reference>
<protein>
    <recommendedName>
        <fullName evidence="10">Trk system potassium uptake protein</fullName>
    </recommendedName>
</protein>